<dbReference type="AlphaFoldDB" id="A0AAV4WU20"/>
<feature type="transmembrane region" description="Helical" evidence="1">
    <location>
        <begin position="89"/>
        <end position="116"/>
    </location>
</feature>
<accession>A0AAV4WU20</accession>
<dbReference type="Proteomes" id="UP001054945">
    <property type="component" value="Unassembled WGS sequence"/>
</dbReference>
<organism evidence="2 3">
    <name type="scientific">Caerostris extrusa</name>
    <name type="common">Bark spider</name>
    <name type="synonym">Caerostris bankana</name>
    <dbReference type="NCBI Taxonomy" id="172846"/>
    <lineage>
        <taxon>Eukaryota</taxon>
        <taxon>Metazoa</taxon>
        <taxon>Ecdysozoa</taxon>
        <taxon>Arthropoda</taxon>
        <taxon>Chelicerata</taxon>
        <taxon>Arachnida</taxon>
        <taxon>Araneae</taxon>
        <taxon>Araneomorphae</taxon>
        <taxon>Entelegynae</taxon>
        <taxon>Araneoidea</taxon>
        <taxon>Araneidae</taxon>
        <taxon>Caerostris</taxon>
    </lineage>
</organism>
<gene>
    <name evidence="2" type="ORF">CEXT_319601</name>
</gene>
<evidence type="ECO:0000313" key="3">
    <source>
        <dbReference type="Proteomes" id="UP001054945"/>
    </source>
</evidence>
<reference evidence="2 3" key="1">
    <citation type="submission" date="2021-06" db="EMBL/GenBank/DDBJ databases">
        <title>Caerostris extrusa draft genome.</title>
        <authorList>
            <person name="Kono N."/>
            <person name="Arakawa K."/>
        </authorList>
    </citation>
    <scope>NUCLEOTIDE SEQUENCE [LARGE SCALE GENOMIC DNA]</scope>
</reference>
<dbReference type="EMBL" id="BPLR01016724">
    <property type="protein sequence ID" value="GIY85997.1"/>
    <property type="molecule type" value="Genomic_DNA"/>
</dbReference>
<evidence type="ECO:0000256" key="1">
    <source>
        <dbReference type="SAM" id="Phobius"/>
    </source>
</evidence>
<keyword evidence="1" id="KW-1133">Transmembrane helix</keyword>
<sequence>MFEIPRVFANEFKVEKFFAPEPFQHTIPWSQHDANRKRQCLSRGAPPTKQEMGTRAKMPFTDPITFRTRKEMEGNICLHPFFPLPQNRIHSFGGCLIFPFDLNLFFSPLLFFIALFERERQDLSFRIEIGLKGPQAAKVPLLSEGF</sequence>
<keyword evidence="3" id="KW-1185">Reference proteome</keyword>
<comment type="caution">
    <text evidence="2">The sequence shown here is derived from an EMBL/GenBank/DDBJ whole genome shotgun (WGS) entry which is preliminary data.</text>
</comment>
<proteinExistence type="predicted"/>
<protein>
    <submittedName>
        <fullName evidence="2">Uncharacterized protein</fullName>
    </submittedName>
</protein>
<name>A0AAV4WU20_CAEEX</name>
<keyword evidence="1" id="KW-0812">Transmembrane</keyword>
<keyword evidence="1" id="KW-0472">Membrane</keyword>
<evidence type="ECO:0000313" key="2">
    <source>
        <dbReference type="EMBL" id="GIY85997.1"/>
    </source>
</evidence>